<dbReference type="GO" id="GO:0003700">
    <property type="term" value="F:DNA-binding transcription factor activity"/>
    <property type="evidence" value="ECO:0007669"/>
    <property type="project" value="InterPro"/>
</dbReference>
<dbReference type="PRINTS" id="PR00032">
    <property type="entry name" value="HTHARAC"/>
</dbReference>
<evidence type="ECO:0000313" key="5">
    <source>
        <dbReference type="EMBL" id="RDC62521.1"/>
    </source>
</evidence>
<dbReference type="InterPro" id="IPR018060">
    <property type="entry name" value="HTH_AraC"/>
</dbReference>
<evidence type="ECO:0000256" key="1">
    <source>
        <dbReference type="ARBA" id="ARBA00023015"/>
    </source>
</evidence>
<dbReference type="SUPFAM" id="SSF51215">
    <property type="entry name" value="Regulatory protein AraC"/>
    <property type="match status" value="1"/>
</dbReference>
<dbReference type="InterPro" id="IPR009057">
    <property type="entry name" value="Homeodomain-like_sf"/>
</dbReference>
<protein>
    <submittedName>
        <fullName evidence="5">HTH-type transcriptional regulator AlkR</fullName>
    </submittedName>
</protein>
<dbReference type="InterPro" id="IPR018062">
    <property type="entry name" value="HTH_AraC-typ_CS"/>
</dbReference>
<evidence type="ECO:0000313" key="6">
    <source>
        <dbReference type="Proteomes" id="UP000253919"/>
    </source>
</evidence>
<evidence type="ECO:0000259" key="4">
    <source>
        <dbReference type="PROSITE" id="PS01124"/>
    </source>
</evidence>
<dbReference type="EMBL" id="QASA01000001">
    <property type="protein sequence ID" value="RDC62521.1"/>
    <property type="molecule type" value="Genomic_DNA"/>
</dbReference>
<comment type="caution">
    <text evidence="5">The sequence shown here is derived from an EMBL/GenBank/DDBJ whole genome shotgun (WGS) entry which is preliminary data.</text>
</comment>
<dbReference type="InterPro" id="IPR020449">
    <property type="entry name" value="Tscrpt_reg_AraC-type_HTH"/>
</dbReference>
<dbReference type="SUPFAM" id="SSF46689">
    <property type="entry name" value="Homeodomain-like"/>
    <property type="match status" value="2"/>
</dbReference>
<dbReference type="SMART" id="SM00342">
    <property type="entry name" value="HTH_ARAC"/>
    <property type="match status" value="1"/>
</dbReference>
<reference evidence="5 6" key="1">
    <citation type="submission" date="2018-04" db="EMBL/GenBank/DDBJ databases">
        <title>Adhaeribacter sp. HMF7616 genome sequencing and assembly.</title>
        <authorList>
            <person name="Kang H."/>
            <person name="Kang J."/>
            <person name="Cha I."/>
            <person name="Kim H."/>
            <person name="Joh K."/>
        </authorList>
    </citation>
    <scope>NUCLEOTIDE SEQUENCE [LARGE SCALE GENOMIC DNA]</scope>
    <source>
        <strain evidence="5 6">HMF7616</strain>
    </source>
</reference>
<dbReference type="Gene3D" id="1.10.10.60">
    <property type="entry name" value="Homeodomain-like"/>
    <property type="match status" value="2"/>
</dbReference>
<dbReference type="Pfam" id="PF12833">
    <property type="entry name" value="HTH_18"/>
    <property type="match status" value="1"/>
</dbReference>
<keyword evidence="6" id="KW-1185">Reference proteome</keyword>
<dbReference type="PANTHER" id="PTHR43280">
    <property type="entry name" value="ARAC-FAMILY TRANSCRIPTIONAL REGULATOR"/>
    <property type="match status" value="1"/>
</dbReference>
<dbReference type="InterPro" id="IPR037923">
    <property type="entry name" value="HTH-like"/>
</dbReference>
<keyword evidence="1" id="KW-0805">Transcription regulation</keyword>
<dbReference type="PANTHER" id="PTHR43280:SF2">
    <property type="entry name" value="HTH-TYPE TRANSCRIPTIONAL REGULATOR EXSA"/>
    <property type="match status" value="1"/>
</dbReference>
<evidence type="ECO:0000256" key="3">
    <source>
        <dbReference type="ARBA" id="ARBA00023163"/>
    </source>
</evidence>
<feature type="domain" description="HTH araC/xylS-type" evidence="4">
    <location>
        <begin position="189"/>
        <end position="287"/>
    </location>
</feature>
<organism evidence="5 6">
    <name type="scientific">Adhaeribacter pallidiroseus</name>
    <dbReference type="NCBI Taxonomy" id="2072847"/>
    <lineage>
        <taxon>Bacteria</taxon>
        <taxon>Pseudomonadati</taxon>
        <taxon>Bacteroidota</taxon>
        <taxon>Cytophagia</taxon>
        <taxon>Cytophagales</taxon>
        <taxon>Hymenobacteraceae</taxon>
        <taxon>Adhaeribacter</taxon>
    </lineage>
</organism>
<proteinExistence type="predicted"/>
<dbReference type="OrthoDB" id="1007602at2"/>
<name>A0A369QCA7_9BACT</name>
<dbReference type="RefSeq" id="WP_115371960.1">
    <property type="nucleotide sequence ID" value="NZ_QASA01000001.1"/>
</dbReference>
<evidence type="ECO:0000256" key="2">
    <source>
        <dbReference type="ARBA" id="ARBA00023125"/>
    </source>
</evidence>
<sequence length="293" mass="33726">MVENILKFNFSLLNTDYVQLDKSWNYPNVTSIFYRLYYIDQGEGLLTNATQKVKLEPGFLYLIPSFTTCNYYCDSYLSQYYISFSEEFSAGASLFFANRKLFKIPASNREVEAVKRIVQLNPGRDLRKSDDPRIYEKSLQLKEFQELNNALPAPAFMETCGLLLLLVSRFMASDDFLTKAITAVHSKVAEAIQHIHTNLSTPITVDLLAKRASQHPDYFSRLFQENTGMRPLAYLQMKRVERAQLLIATTDLPFYEIANQTGFDSLSYFSRLFRSLTGMAPGAYKKLNRNHQI</sequence>
<keyword evidence="3" id="KW-0804">Transcription</keyword>
<accession>A0A369QCA7</accession>
<gene>
    <name evidence="5" type="ORF">AHMF7616_01115</name>
</gene>
<dbReference type="PROSITE" id="PS01124">
    <property type="entry name" value="HTH_ARAC_FAMILY_2"/>
    <property type="match status" value="1"/>
</dbReference>
<dbReference type="PROSITE" id="PS00041">
    <property type="entry name" value="HTH_ARAC_FAMILY_1"/>
    <property type="match status" value="1"/>
</dbReference>
<dbReference type="AlphaFoldDB" id="A0A369QCA7"/>
<dbReference type="Proteomes" id="UP000253919">
    <property type="component" value="Unassembled WGS sequence"/>
</dbReference>
<dbReference type="GO" id="GO:0043565">
    <property type="term" value="F:sequence-specific DNA binding"/>
    <property type="evidence" value="ECO:0007669"/>
    <property type="project" value="InterPro"/>
</dbReference>
<keyword evidence="2" id="KW-0238">DNA-binding</keyword>